<feature type="region of interest" description="Disordered" evidence="1">
    <location>
        <begin position="1"/>
        <end position="34"/>
    </location>
</feature>
<comment type="caution">
    <text evidence="2">The sequence shown here is derived from an EMBL/GenBank/DDBJ whole genome shotgun (WGS) entry which is preliminary data.</text>
</comment>
<dbReference type="HOGENOM" id="CLU_3375146_0_0_5"/>
<sequence length="34" mass="3602">MPPASAATGSRSASEGCSRPRWPRSRTRPSSASR</sequence>
<protein>
    <submittedName>
        <fullName evidence="2">Uncharacterized protein</fullName>
    </submittedName>
</protein>
<organism evidence="2 3">
    <name type="scientific">Salipiger bermudensis (strain DSM 26914 / JCM 13377 / KCTC 12554 / HTCC2601)</name>
    <name type="common">Pelagibaca bermudensis</name>
    <dbReference type="NCBI Taxonomy" id="314265"/>
    <lineage>
        <taxon>Bacteria</taxon>
        <taxon>Pseudomonadati</taxon>
        <taxon>Pseudomonadota</taxon>
        <taxon>Alphaproteobacteria</taxon>
        <taxon>Rhodobacterales</taxon>
        <taxon>Roseobacteraceae</taxon>
        <taxon>Salipiger</taxon>
    </lineage>
</organism>
<evidence type="ECO:0000313" key="2">
    <source>
        <dbReference type="EMBL" id="EAU48450.1"/>
    </source>
</evidence>
<evidence type="ECO:0000313" key="3">
    <source>
        <dbReference type="Proteomes" id="UP000006230"/>
    </source>
</evidence>
<reference evidence="2 3" key="1">
    <citation type="journal article" date="2010" name="J. Bacteriol.">
        <title>Genome sequences of Pelagibaca bermudensis HTCC2601T and Maritimibacter alkaliphilus HTCC2654T, the type strains of two marine Roseobacter genera.</title>
        <authorList>
            <person name="Thrash J.C."/>
            <person name="Cho J.C."/>
            <person name="Ferriera S."/>
            <person name="Johnson J."/>
            <person name="Vergin K.L."/>
            <person name="Giovannoni S.J."/>
        </authorList>
    </citation>
    <scope>NUCLEOTIDE SEQUENCE [LARGE SCALE GENOMIC DNA]</scope>
    <source>
        <strain evidence="3">DSM 26914 / JCM 13377 / KCTC 12554 / HTCC2601</strain>
    </source>
</reference>
<accession>Q0FWV2</accession>
<proteinExistence type="predicted"/>
<dbReference type="AlphaFoldDB" id="Q0FWV2"/>
<name>Q0FWV2_SALBH</name>
<dbReference type="Proteomes" id="UP000006230">
    <property type="component" value="Unassembled WGS sequence"/>
</dbReference>
<evidence type="ECO:0000256" key="1">
    <source>
        <dbReference type="SAM" id="MobiDB-lite"/>
    </source>
</evidence>
<dbReference type="EMBL" id="AATQ01000001">
    <property type="protein sequence ID" value="EAU48450.1"/>
    <property type="molecule type" value="Genomic_DNA"/>
</dbReference>
<gene>
    <name evidence="2" type="ORF">R2601_02718</name>
</gene>
<keyword evidence="3" id="KW-1185">Reference proteome</keyword>